<reference evidence="3" key="1">
    <citation type="submission" date="2021-03" db="EMBL/GenBank/DDBJ databases">
        <title>The complete genome sequence of Acetobacter sp. TBRC 12339.</title>
        <authorList>
            <person name="Charoenyingcharoen P."/>
            <person name="Yukphan P."/>
        </authorList>
    </citation>
    <scope>NUCLEOTIDE SEQUENCE</scope>
    <source>
        <strain evidence="3">TBRC 12339</strain>
    </source>
</reference>
<dbReference type="Pfam" id="PF00497">
    <property type="entry name" value="SBP_bac_3"/>
    <property type="match status" value="1"/>
</dbReference>
<dbReference type="EMBL" id="JAFVMH010000002">
    <property type="protein sequence ID" value="MBO1324513.1"/>
    <property type="molecule type" value="Genomic_DNA"/>
</dbReference>
<feature type="domain" description="Solute-binding protein family 3/N-terminal" evidence="2">
    <location>
        <begin position="22"/>
        <end position="264"/>
    </location>
</feature>
<protein>
    <submittedName>
        <fullName evidence="3">Amino acid ABC transporter substrate-binding protein</fullName>
    </submittedName>
</protein>
<dbReference type="SMART" id="SM00062">
    <property type="entry name" value="PBPb"/>
    <property type="match status" value="1"/>
</dbReference>
<name>A0A939HMS9_9PROT</name>
<dbReference type="InterPro" id="IPR001638">
    <property type="entry name" value="Solute-binding_3/MltF_N"/>
</dbReference>
<dbReference type="AlphaFoldDB" id="A0A939HMS9"/>
<evidence type="ECO:0000256" key="1">
    <source>
        <dbReference type="ARBA" id="ARBA00022729"/>
    </source>
</evidence>
<evidence type="ECO:0000313" key="4">
    <source>
        <dbReference type="Proteomes" id="UP000664073"/>
    </source>
</evidence>
<dbReference type="SUPFAM" id="SSF53850">
    <property type="entry name" value="Periplasmic binding protein-like II"/>
    <property type="match status" value="1"/>
</dbReference>
<proteinExistence type="predicted"/>
<evidence type="ECO:0000313" key="3">
    <source>
        <dbReference type="EMBL" id="MBO1324513.1"/>
    </source>
</evidence>
<keyword evidence="4" id="KW-1185">Reference proteome</keyword>
<gene>
    <name evidence="3" type="ORF">J2D77_05005</name>
</gene>
<sequence length="277" mass="30040">MALACAPAAHAGCLDDIRAAGVMRVGNGLLGAHPSLWQDRDGVYHGIDADVLSELTRRMGLPRSEFIITEWATMVPGLKAGRWDIILSDTNITQERHVLGHVLFSTPYFMLYDYIIVPQDSPIHTLADMKGKVIGSVSGTNDSATAHRLVEQGIGASVADYDTFGDPFIALRNGQIDAIVVDQGTLQAQRPHFQGLRTIGDPVFYTPKPQWAKAEAAASYRLGSEGVVVREACPDLLAAINTALAGMRADGTLRAILKRYDVWEPQQDHLIKGPGQD</sequence>
<comment type="caution">
    <text evidence="3">The sequence shown here is derived from an EMBL/GenBank/DDBJ whole genome shotgun (WGS) entry which is preliminary data.</text>
</comment>
<dbReference type="Proteomes" id="UP000664073">
    <property type="component" value="Unassembled WGS sequence"/>
</dbReference>
<organism evidence="3 4">
    <name type="scientific">Acetobacter garciniae</name>
    <dbReference type="NCBI Taxonomy" id="2817435"/>
    <lineage>
        <taxon>Bacteria</taxon>
        <taxon>Pseudomonadati</taxon>
        <taxon>Pseudomonadota</taxon>
        <taxon>Alphaproteobacteria</taxon>
        <taxon>Acetobacterales</taxon>
        <taxon>Acetobacteraceae</taxon>
        <taxon>Acetobacter</taxon>
    </lineage>
</organism>
<dbReference type="RefSeq" id="WP_207845208.1">
    <property type="nucleotide sequence ID" value="NZ_JAFVMH010000002.1"/>
</dbReference>
<dbReference type="PANTHER" id="PTHR35936">
    <property type="entry name" value="MEMBRANE-BOUND LYTIC MUREIN TRANSGLYCOSYLASE F"/>
    <property type="match status" value="1"/>
</dbReference>
<dbReference type="Gene3D" id="3.40.190.10">
    <property type="entry name" value="Periplasmic binding protein-like II"/>
    <property type="match status" value="2"/>
</dbReference>
<keyword evidence="1" id="KW-0732">Signal</keyword>
<accession>A0A939HMS9</accession>
<evidence type="ECO:0000259" key="2">
    <source>
        <dbReference type="SMART" id="SM00062"/>
    </source>
</evidence>